<name>A0A4Y2WU43_ARAVE</name>
<dbReference type="EMBL" id="BGPR01066037">
    <property type="protein sequence ID" value="GBO40719.1"/>
    <property type="molecule type" value="Genomic_DNA"/>
</dbReference>
<evidence type="ECO:0000313" key="1">
    <source>
        <dbReference type="EMBL" id="GBO40719.1"/>
    </source>
</evidence>
<comment type="caution">
    <text evidence="1">The sequence shown here is derived from an EMBL/GenBank/DDBJ whole genome shotgun (WGS) entry which is preliminary data.</text>
</comment>
<accession>A0A4Y2WU43</accession>
<keyword evidence="2" id="KW-1185">Reference proteome</keyword>
<gene>
    <name evidence="1" type="ORF">AVEN_150648_1</name>
</gene>
<evidence type="ECO:0000313" key="2">
    <source>
        <dbReference type="Proteomes" id="UP000499080"/>
    </source>
</evidence>
<dbReference type="Proteomes" id="UP000499080">
    <property type="component" value="Unassembled WGS sequence"/>
</dbReference>
<proteinExistence type="predicted"/>
<sequence>MASGLMHKLRTIEEGLSRKLTCNTHYQKLMEFLDRQVDSDYILELKRKAKDRLAELRDSIQDEGGKWNSILYGDDDNSMDTVVNLNIDKESTGLFNDTVYDKLHASGSQNANFNATHVVAVTDNIVNANGTERLNGVNNVVNNEMPDNLTNIADNSVNIDGNPSGSQKSKNMFNDNDLCDNVMDCSYLSEELYDTESEFEIDKIPSEGASSSIAAKPTTCSGDKNISSDCEIVQEKLVKKEKITKIKKVKSPIRAKLI</sequence>
<protein>
    <submittedName>
        <fullName evidence="1">Uncharacterized protein</fullName>
    </submittedName>
</protein>
<organism evidence="1 2">
    <name type="scientific">Araneus ventricosus</name>
    <name type="common">Orbweaver spider</name>
    <name type="synonym">Epeira ventricosa</name>
    <dbReference type="NCBI Taxonomy" id="182803"/>
    <lineage>
        <taxon>Eukaryota</taxon>
        <taxon>Metazoa</taxon>
        <taxon>Ecdysozoa</taxon>
        <taxon>Arthropoda</taxon>
        <taxon>Chelicerata</taxon>
        <taxon>Arachnida</taxon>
        <taxon>Araneae</taxon>
        <taxon>Araneomorphae</taxon>
        <taxon>Entelegynae</taxon>
        <taxon>Araneoidea</taxon>
        <taxon>Araneidae</taxon>
        <taxon>Araneus</taxon>
    </lineage>
</organism>
<reference evidence="1 2" key="1">
    <citation type="journal article" date="2019" name="Sci. Rep.">
        <title>Orb-weaving spider Araneus ventricosus genome elucidates the spidroin gene catalogue.</title>
        <authorList>
            <person name="Kono N."/>
            <person name="Nakamura H."/>
            <person name="Ohtoshi R."/>
            <person name="Moran D.A.P."/>
            <person name="Shinohara A."/>
            <person name="Yoshida Y."/>
            <person name="Fujiwara M."/>
            <person name="Mori M."/>
            <person name="Tomita M."/>
            <person name="Arakawa K."/>
        </authorList>
    </citation>
    <scope>NUCLEOTIDE SEQUENCE [LARGE SCALE GENOMIC DNA]</scope>
</reference>
<dbReference type="AlphaFoldDB" id="A0A4Y2WU43"/>